<feature type="signal peptide" evidence="2">
    <location>
        <begin position="1"/>
        <end position="21"/>
    </location>
</feature>
<gene>
    <name evidence="3" type="ORF">FKR84_07145</name>
</gene>
<keyword evidence="2" id="KW-0732">Signal</keyword>
<evidence type="ECO:0000313" key="4">
    <source>
        <dbReference type="Proteomes" id="UP000317169"/>
    </source>
</evidence>
<keyword evidence="4" id="KW-1185">Reference proteome</keyword>
<dbReference type="Proteomes" id="UP000317169">
    <property type="component" value="Unassembled WGS sequence"/>
</dbReference>
<dbReference type="EMBL" id="VIAR01000005">
    <property type="protein sequence ID" value="TQD39160.1"/>
    <property type="molecule type" value="Genomic_DNA"/>
</dbReference>
<feature type="coiled-coil region" evidence="1">
    <location>
        <begin position="470"/>
        <end position="497"/>
    </location>
</feature>
<sequence>MKKHYLTIFSFVFLMSAYVQAQVGINNTDPKASLDVTVVDPLQPSAQDGLLIPRLDSFPGTNPGADQQSMIIYLTTADGLNDPGFYFWDNNAGTSGAWTALGDNNAIPLNTDFWQTEGNAGTTAANFLGTLDNQPLHIHTNDTLRMRVTTKGQLEVFNTGNSVFVGASAGANDDLSNNRNVFIGGSSGFLNETGSENIGMGFSSLLRNTDGSRNIAIGIGTMANNVSGSFNTALGSAALNKNITGNLNVSIGRNTMRDNNGAKNTGIGARSLQVNTIGNNNTVLGADTFYTNETGSGNVGLGYEAGYYEKGDNKLYINNSRDSIALVTGDFNIDRVGINKDVDSLTHTLTVGGDISADANIEINGVGDFVTQDGNFQTMGGDFITEANTYPDYVFEKYYTNKSDILSSYSFMNLEEAEAFVKENGHLPGVKSYEEIKANDFKIGIGETSITNLEKIEELFLYITELNTKLKEQKSLNVEKDQKIESLEKRLERLEALILEK</sequence>
<proteinExistence type="predicted"/>
<feature type="chain" id="PRO_5021397661" description="Peptidase S74 domain-containing protein" evidence="2">
    <location>
        <begin position="22"/>
        <end position="501"/>
    </location>
</feature>
<accession>A0A507ZNQ1</accession>
<comment type="caution">
    <text evidence="3">The sequence shown here is derived from an EMBL/GenBank/DDBJ whole genome shotgun (WGS) entry which is preliminary data.</text>
</comment>
<evidence type="ECO:0000256" key="2">
    <source>
        <dbReference type="SAM" id="SignalP"/>
    </source>
</evidence>
<evidence type="ECO:0008006" key="5">
    <source>
        <dbReference type="Google" id="ProtNLM"/>
    </source>
</evidence>
<dbReference type="AlphaFoldDB" id="A0A507ZNQ1"/>
<evidence type="ECO:0000313" key="3">
    <source>
        <dbReference type="EMBL" id="TQD39160.1"/>
    </source>
</evidence>
<reference evidence="3 4" key="1">
    <citation type="submission" date="2019-06" db="EMBL/GenBank/DDBJ databases">
        <title>Flavibacter putida gen. nov., sp. nov., a novel marine bacterium of the family Flavobacteriaceae isolated from coastal seawater.</title>
        <authorList>
            <person name="Feng X."/>
        </authorList>
    </citation>
    <scope>NUCLEOTIDE SEQUENCE [LARGE SCALE GENOMIC DNA]</scope>
    <source>
        <strain evidence="3 4">PLHSN227</strain>
    </source>
</reference>
<organism evidence="3 4">
    <name type="scientific">Haloflavibacter putidus</name>
    <dbReference type="NCBI Taxonomy" id="2576776"/>
    <lineage>
        <taxon>Bacteria</taxon>
        <taxon>Pseudomonadati</taxon>
        <taxon>Bacteroidota</taxon>
        <taxon>Flavobacteriia</taxon>
        <taxon>Flavobacteriales</taxon>
        <taxon>Flavobacteriaceae</taxon>
        <taxon>Haloflavibacter</taxon>
    </lineage>
</organism>
<evidence type="ECO:0000256" key="1">
    <source>
        <dbReference type="SAM" id="Coils"/>
    </source>
</evidence>
<dbReference type="OrthoDB" id="9808953at2"/>
<protein>
    <recommendedName>
        <fullName evidence="5">Peptidase S74 domain-containing protein</fullName>
    </recommendedName>
</protein>
<name>A0A507ZNQ1_9FLAO</name>
<keyword evidence="1" id="KW-0175">Coiled coil</keyword>
<dbReference type="RefSeq" id="WP_141421608.1">
    <property type="nucleotide sequence ID" value="NZ_VIAR01000005.1"/>
</dbReference>